<accession>A0A0R1L299</accession>
<gene>
    <name evidence="2" type="ORF">FD17_GL000153</name>
</gene>
<evidence type="ECO:0008006" key="4">
    <source>
        <dbReference type="Google" id="ProtNLM"/>
    </source>
</evidence>
<dbReference type="AlphaFoldDB" id="A0A0R1L299"/>
<protein>
    <recommendedName>
        <fullName evidence="4">Extracellular protein</fullName>
    </recommendedName>
</protein>
<feature type="chain" id="PRO_5039492822" description="Extracellular protein" evidence="1">
    <location>
        <begin position="22"/>
        <end position="103"/>
    </location>
</feature>
<dbReference type="OrthoDB" id="2322514at2"/>
<reference evidence="2 3" key="1">
    <citation type="journal article" date="2015" name="Genome Announc.">
        <title>Expanding the biotechnology potential of lactobacilli through comparative genomics of 213 strains and associated genera.</title>
        <authorList>
            <person name="Sun Z."/>
            <person name="Harris H.M."/>
            <person name="McCann A."/>
            <person name="Guo C."/>
            <person name="Argimon S."/>
            <person name="Zhang W."/>
            <person name="Yang X."/>
            <person name="Jeffery I.B."/>
            <person name="Cooney J.C."/>
            <person name="Kagawa T.F."/>
            <person name="Liu W."/>
            <person name="Song Y."/>
            <person name="Salvetti E."/>
            <person name="Wrobel A."/>
            <person name="Rasinkangas P."/>
            <person name="Parkhill J."/>
            <person name="Rea M.C."/>
            <person name="O'Sullivan O."/>
            <person name="Ritari J."/>
            <person name="Douillard F.P."/>
            <person name="Paul Ross R."/>
            <person name="Yang R."/>
            <person name="Briner A.E."/>
            <person name="Felis G.E."/>
            <person name="de Vos W.M."/>
            <person name="Barrangou R."/>
            <person name="Klaenhammer T.R."/>
            <person name="Caufield P.W."/>
            <person name="Cui Y."/>
            <person name="Zhang H."/>
            <person name="O'Toole P.W."/>
        </authorList>
    </citation>
    <scope>NUCLEOTIDE SEQUENCE [LARGE SCALE GENOMIC DNA]</scope>
    <source>
        <strain evidence="2 3">DSM 19904</strain>
    </source>
</reference>
<feature type="signal peptide" evidence="1">
    <location>
        <begin position="1"/>
        <end position="21"/>
    </location>
</feature>
<evidence type="ECO:0000256" key="1">
    <source>
        <dbReference type="SAM" id="SignalP"/>
    </source>
</evidence>
<organism evidence="2 3">
    <name type="scientific">Lentilactobacillus sunkii DSM 19904</name>
    <dbReference type="NCBI Taxonomy" id="1423808"/>
    <lineage>
        <taxon>Bacteria</taxon>
        <taxon>Bacillati</taxon>
        <taxon>Bacillota</taxon>
        <taxon>Bacilli</taxon>
        <taxon>Lactobacillales</taxon>
        <taxon>Lactobacillaceae</taxon>
        <taxon>Lentilactobacillus</taxon>
    </lineage>
</organism>
<keyword evidence="1" id="KW-0732">Signal</keyword>
<dbReference type="EMBL" id="AZEA01000001">
    <property type="protein sequence ID" value="KRK89915.1"/>
    <property type="molecule type" value="Genomic_DNA"/>
</dbReference>
<dbReference type="Proteomes" id="UP000051581">
    <property type="component" value="Unassembled WGS sequence"/>
</dbReference>
<dbReference type="RefSeq" id="WP_057822768.1">
    <property type="nucleotide sequence ID" value="NZ_AZEA01000001.1"/>
</dbReference>
<evidence type="ECO:0000313" key="2">
    <source>
        <dbReference type="EMBL" id="KRK89915.1"/>
    </source>
</evidence>
<name>A0A0R1L299_9LACO</name>
<comment type="caution">
    <text evidence="2">The sequence shown here is derived from an EMBL/GenBank/DDBJ whole genome shotgun (WGS) entry which is preliminary data.</text>
</comment>
<sequence length="103" mass="11533">MKKQTILYSLTLAALAAGTYAAYKSSAKHEKYLTAIVKDTKHSIAMKGYKYMGSWSIFPSSDSNTAIFQFGFNYLDQNGNHKTEEFWINSATKGLVKHQVVSL</sequence>
<dbReference type="PATRIC" id="fig|1423808.3.peg.154"/>
<proteinExistence type="predicted"/>
<keyword evidence="3" id="KW-1185">Reference proteome</keyword>
<evidence type="ECO:0000313" key="3">
    <source>
        <dbReference type="Proteomes" id="UP000051581"/>
    </source>
</evidence>